<evidence type="ECO:0000256" key="1">
    <source>
        <dbReference type="SAM" id="Phobius"/>
    </source>
</evidence>
<dbReference type="HOGENOM" id="CLU_199685_1_0_6"/>
<evidence type="ECO:0000313" key="3">
    <source>
        <dbReference type="Proteomes" id="UP000032841"/>
    </source>
</evidence>
<reference evidence="2 3" key="1">
    <citation type="submission" date="2013-11" db="EMBL/GenBank/DDBJ databases">
        <title>Complete genome sequence of the cyanide-degrading bacterium Pseudomonas pseudoalcaligenes CECT 5344.</title>
        <authorList>
            <person name="Wibberg D."/>
            <person name="Puehler A."/>
            <person name="Schlueter A."/>
        </authorList>
    </citation>
    <scope>NUCLEOTIDE SEQUENCE [LARGE SCALE GENOMIC DNA]</scope>
    <source>
        <strain evidence="3">CECT 5344</strain>
    </source>
</reference>
<keyword evidence="1" id="KW-0472">Membrane</keyword>
<dbReference type="AlphaFoldDB" id="W6QZZ5"/>
<dbReference type="KEGG" id="ppse:BN5_3858"/>
<name>W6QZZ5_ECTO5</name>
<dbReference type="RefSeq" id="WP_003463686.1">
    <property type="nucleotide sequence ID" value="NZ_HG916826.1"/>
</dbReference>
<dbReference type="EMBL" id="HG916826">
    <property type="protein sequence ID" value="CDM42400.1"/>
    <property type="molecule type" value="Genomic_DNA"/>
</dbReference>
<accession>W6QZZ5</accession>
<gene>
    <name evidence="2" type="ORF">BN5_3858</name>
</gene>
<dbReference type="OrthoDB" id="9982290at2"/>
<protein>
    <submittedName>
        <fullName evidence="2">Uncharacterized protein</fullName>
    </submittedName>
</protein>
<proteinExistence type="predicted"/>
<organism evidence="2 3">
    <name type="scientific">Ectopseudomonas oleovorans (strain CECT 5344)</name>
    <name type="common">Pseudomonas pseudoalcaligenes</name>
    <dbReference type="NCBI Taxonomy" id="1182590"/>
    <lineage>
        <taxon>Bacteria</taxon>
        <taxon>Pseudomonadati</taxon>
        <taxon>Pseudomonadota</taxon>
        <taxon>Gammaproteobacteria</taxon>
        <taxon>Pseudomonadales</taxon>
        <taxon>Pseudomonadaceae</taxon>
        <taxon>Ectopseudomonas</taxon>
    </lineage>
</organism>
<keyword evidence="1" id="KW-0812">Transmembrane</keyword>
<evidence type="ECO:0000313" key="2">
    <source>
        <dbReference type="EMBL" id="CDM42400.1"/>
    </source>
</evidence>
<sequence length="63" mass="6947">MAKDEKEETSLQLLQRIDKRLERFEDRFPQVERKGVMYGAAAGALSGGLVACGLLVARIKLGI</sequence>
<dbReference type="Proteomes" id="UP000032841">
    <property type="component" value="Chromosome"/>
</dbReference>
<feature type="transmembrane region" description="Helical" evidence="1">
    <location>
        <begin position="36"/>
        <end position="57"/>
    </location>
</feature>
<keyword evidence="1" id="KW-1133">Transmembrane helix</keyword>